<evidence type="ECO:0000256" key="8">
    <source>
        <dbReference type="ARBA" id="ARBA00023170"/>
    </source>
</evidence>
<keyword evidence="6 12" id="KW-0472">Membrane</keyword>
<dbReference type="Gene3D" id="1.20.1070.10">
    <property type="entry name" value="Rhodopsin 7-helix transmembrane proteins"/>
    <property type="match status" value="1"/>
</dbReference>
<reference evidence="14" key="1">
    <citation type="submission" date="2023-07" db="EMBL/GenBank/DDBJ databases">
        <authorList>
            <person name="Stuckert A."/>
        </authorList>
    </citation>
    <scope>NUCLEOTIDE SEQUENCE</scope>
</reference>
<evidence type="ECO:0000256" key="6">
    <source>
        <dbReference type="ARBA" id="ARBA00023136"/>
    </source>
</evidence>
<dbReference type="SUPFAM" id="SSF81321">
    <property type="entry name" value="Family A G protein-coupled receptor-like"/>
    <property type="match status" value="1"/>
</dbReference>
<keyword evidence="5" id="KW-0297">G-protein coupled receptor</keyword>
<accession>A0ABN9MJ04</accession>
<dbReference type="PANTHER" id="PTHR24241:SF132">
    <property type="entry name" value="NEUROPEPTIDE FF RECEPTOR 2"/>
    <property type="match status" value="1"/>
</dbReference>
<feature type="domain" description="G-protein coupled receptors family 1 profile" evidence="13">
    <location>
        <begin position="71"/>
        <end position="112"/>
    </location>
</feature>
<keyword evidence="3 12" id="KW-0812">Transmembrane</keyword>
<keyword evidence="4 12" id="KW-1133">Transmembrane helix</keyword>
<dbReference type="PANTHER" id="PTHR24241">
    <property type="entry name" value="NEUROPEPTIDE RECEPTOR-RELATED G-PROTEIN COUPLED RECEPTOR"/>
    <property type="match status" value="1"/>
</dbReference>
<evidence type="ECO:0000256" key="9">
    <source>
        <dbReference type="ARBA" id="ARBA00023180"/>
    </source>
</evidence>
<protein>
    <recommendedName>
        <fullName evidence="13">G-protein coupled receptors family 1 profile domain-containing protein</fullName>
    </recommendedName>
</protein>
<evidence type="ECO:0000256" key="12">
    <source>
        <dbReference type="SAM" id="Phobius"/>
    </source>
</evidence>
<sequence>MASLNASELITMNDKMDINVSLLWTPKKAINRTQANTEENITYVDYYLHRPSVAAVFIISYLLIFILCMVGNGVVCFIVLSNKHMRTITNLFILNLAVSDLLVGIFCMPTTLLDNIIAEKNKLFDSDFGFGFTQADDNYFSTIIWLHVSTQEHHIICNNSVSVAFQSH</sequence>
<dbReference type="Pfam" id="PF00001">
    <property type="entry name" value="7tm_1"/>
    <property type="match status" value="1"/>
</dbReference>
<feature type="transmembrane region" description="Helical" evidence="12">
    <location>
        <begin position="53"/>
        <end position="80"/>
    </location>
</feature>
<dbReference type="EMBL" id="CAUEEQ010076767">
    <property type="protein sequence ID" value="CAJ0966762.1"/>
    <property type="molecule type" value="Genomic_DNA"/>
</dbReference>
<evidence type="ECO:0000256" key="10">
    <source>
        <dbReference type="ARBA" id="ARBA00023224"/>
    </source>
</evidence>
<evidence type="ECO:0000256" key="5">
    <source>
        <dbReference type="ARBA" id="ARBA00023040"/>
    </source>
</evidence>
<keyword evidence="2" id="KW-1003">Cell membrane</keyword>
<dbReference type="PROSITE" id="PS50262">
    <property type="entry name" value="G_PROTEIN_RECEP_F1_2"/>
    <property type="match status" value="1"/>
</dbReference>
<comment type="caution">
    <text evidence="14">The sequence shown here is derived from an EMBL/GenBank/DDBJ whole genome shotgun (WGS) entry which is preliminary data.</text>
</comment>
<keyword evidence="15" id="KW-1185">Reference proteome</keyword>
<organism evidence="14 15">
    <name type="scientific">Ranitomeya imitator</name>
    <name type="common">mimic poison frog</name>
    <dbReference type="NCBI Taxonomy" id="111125"/>
    <lineage>
        <taxon>Eukaryota</taxon>
        <taxon>Metazoa</taxon>
        <taxon>Chordata</taxon>
        <taxon>Craniata</taxon>
        <taxon>Vertebrata</taxon>
        <taxon>Euteleostomi</taxon>
        <taxon>Amphibia</taxon>
        <taxon>Batrachia</taxon>
        <taxon>Anura</taxon>
        <taxon>Neobatrachia</taxon>
        <taxon>Hyloidea</taxon>
        <taxon>Dendrobatidae</taxon>
        <taxon>Dendrobatinae</taxon>
        <taxon>Ranitomeya</taxon>
    </lineage>
</organism>
<evidence type="ECO:0000256" key="3">
    <source>
        <dbReference type="ARBA" id="ARBA00022692"/>
    </source>
</evidence>
<evidence type="ECO:0000256" key="4">
    <source>
        <dbReference type="ARBA" id="ARBA00022989"/>
    </source>
</evidence>
<dbReference type="InterPro" id="IPR000276">
    <property type="entry name" value="GPCR_Rhodpsn"/>
</dbReference>
<name>A0ABN9MJ04_9NEOB</name>
<keyword evidence="10" id="KW-0807">Transducer</keyword>
<dbReference type="InterPro" id="IPR005395">
    <property type="entry name" value="NPFF_rcpt"/>
</dbReference>
<evidence type="ECO:0000256" key="11">
    <source>
        <dbReference type="ARBA" id="ARBA00025478"/>
    </source>
</evidence>
<dbReference type="Proteomes" id="UP001176940">
    <property type="component" value="Unassembled WGS sequence"/>
</dbReference>
<gene>
    <name evidence="14" type="ORF">RIMI_LOCUS21623865</name>
</gene>
<comment type="function">
    <text evidence="11">Receptor for NPAF (A-18-F-amide) and NPFF (F-8-F-amide) neuropeptides, also known as morphine-modulating peptides. Can also be activated by a variety of naturally occurring or synthetic FMRF-amide like ligands. This receptor mediates its action by association with G proteins that activate a phosphatidylinositol-calcium second messenger system.</text>
</comment>
<evidence type="ECO:0000256" key="1">
    <source>
        <dbReference type="ARBA" id="ARBA00004651"/>
    </source>
</evidence>
<proteinExistence type="predicted"/>
<keyword evidence="7" id="KW-1015">Disulfide bond</keyword>
<evidence type="ECO:0000259" key="13">
    <source>
        <dbReference type="PROSITE" id="PS50262"/>
    </source>
</evidence>
<feature type="transmembrane region" description="Helical" evidence="12">
    <location>
        <begin position="92"/>
        <end position="113"/>
    </location>
</feature>
<evidence type="ECO:0000256" key="7">
    <source>
        <dbReference type="ARBA" id="ARBA00023157"/>
    </source>
</evidence>
<evidence type="ECO:0000313" key="15">
    <source>
        <dbReference type="Proteomes" id="UP001176940"/>
    </source>
</evidence>
<keyword evidence="9" id="KW-0325">Glycoprotein</keyword>
<dbReference type="PRINTS" id="PR00237">
    <property type="entry name" value="GPCRRHODOPSN"/>
</dbReference>
<evidence type="ECO:0000256" key="2">
    <source>
        <dbReference type="ARBA" id="ARBA00022475"/>
    </source>
</evidence>
<dbReference type="InterPro" id="IPR017452">
    <property type="entry name" value="GPCR_Rhodpsn_7TM"/>
</dbReference>
<keyword evidence="8" id="KW-0675">Receptor</keyword>
<evidence type="ECO:0000313" key="14">
    <source>
        <dbReference type="EMBL" id="CAJ0966762.1"/>
    </source>
</evidence>
<comment type="subcellular location">
    <subcellularLocation>
        <location evidence="1">Cell membrane</location>
        <topology evidence="1">Multi-pass membrane protein</topology>
    </subcellularLocation>
</comment>
<dbReference type="PRINTS" id="PR01570">
    <property type="entry name" value="NPFFRECEPTOR"/>
</dbReference>